<keyword evidence="4 6" id="KW-0067">ATP-binding</keyword>
<dbReference type="InterPro" id="IPR027417">
    <property type="entry name" value="P-loop_NTPase"/>
</dbReference>
<organism evidence="6 7">
    <name type="scientific">Jannaschia pagri</name>
    <dbReference type="NCBI Taxonomy" id="2829797"/>
    <lineage>
        <taxon>Bacteria</taxon>
        <taxon>Pseudomonadati</taxon>
        <taxon>Pseudomonadota</taxon>
        <taxon>Alphaproteobacteria</taxon>
        <taxon>Rhodobacterales</taxon>
        <taxon>Roseobacteraceae</taxon>
        <taxon>Jannaschia</taxon>
    </lineage>
</organism>
<accession>A0ABQ4NJM9</accession>
<comment type="caution">
    <text evidence="6">The sequence shown here is derived from an EMBL/GenBank/DDBJ whole genome shotgun (WGS) entry which is preliminary data.</text>
</comment>
<feature type="domain" description="ABC transporter" evidence="5">
    <location>
        <begin position="2"/>
        <end position="229"/>
    </location>
</feature>
<keyword evidence="7" id="KW-1185">Reference proteome</keyword>
<gene>
    <name evidence="6" type="ORF">JANAI62_12480</name>
</gene>
<keyword evidence="2" id="KW-0813">Transport</keyword>
<comment type="similarity">
    <text evidence="1">Belongs to the ABC transporter superfamily.</text>
</comment>
<dbReference type="Proteomes" id="UP000786693">
    <property type="component" value="Unassembled WGS sequence"/>
</dbReference>
<dbReference type="Gene3D" id="3.40.50.300">
    <property type="entry name" value="P-loop containing nucleotide triphosphate hydrolases"/>
    <property type="match status" value="1"/>
</dbReference>
<dbReference type="GO" id="GO:0005524">
    <property type="term" value="F:ATP binding"/>
    <property type="evidence" value="ECO:0007669"/>
    <property type="project" value="UniProtKB-KW"/>
</dbReference>
<evidence type="ECO:0000256" key="4">
    <source>
        <dbReference type="ARBA" id="ARBA00022840"/>
    </source>
</evidence>
<dbReference type="PANTHER" id="PTHR42788:SF19">
    <property type="entry name" value="ALIPHATIC SULFONATES IMPORT ATP-BINDING PROTEIN SSUB 2"/>
    <property type="match status" value="1"/>
</dbReference>
<dbReference type="SUPFAM" id="SSF52540">
    <property type="entry name" value="P-loop containing nucleoside triphosphate hydrolases"/>
    <property type="match status" value="1"/>
</dbReference>
<evidence type="ECO:0000256" key="1">
    <source>
        <dbReference type="ARBA" id="ARBA00005417"/>
    </source>
</evidence>
<protein>
    <submittedName>
        <fullName evidence="6">Nitrate/sulfonate/bicarbonate ABC transporter ATP-binding protein</fullName>
    </submittedName>
</protein>
<evidence type="ECO:0000259" key="5">
    <source>
        <dbReference type="PROSITE" id="PS50893"/>
    </source>
</evidence>
<reference evidence="6 7" key="1">
    <citation type="submission" date="2021-05" db="EMBL/GenBank/DDBJ databases">
        <title>Bacteria Genome sequencing.</title>
        <authorList>
            <person name="Takabe Y."/>
            <person name="Nakajima Y."/>
            <person name="Suzuki S."/>
            <person name="Shiozaki T."/>
        </authorList>
    </citation>
    <scope>NUCLEOTIDE SEQUENCE [LARGE SCALE GENOMIC DNA]</scope>
    <source>
        <strain evidence="6 7">AI_62</strain>
    </source>
</reference>
<evidence type="ECO:0000256" key="2">
    <source>
        <dbReference type="ARBA" id="ARBA00022448"/>
    </source>
</evidence>
<evidence type="ECO:0000313" key="6">
    <source>
        <dbReference type="EMBL" id="GIT94625.1"/>
    </source>
</evidence>
<dbReference type="SMART" id="SM00382">
    <property type="entry name" value="AAA"/>
    <property type="match status" value="1"/>
</dbReference>
<dbReference type="Pfam" id="PF00005">
    <property type="entry name" value="ABC_tran"/>
    <property type="match status" value="1"/>
</dbReference>
<dbReference type="EMBL" id="BPFH01000002">
    <property type="protein sequence ID" value="GIT94625.1"/>
    <property type="molecule type" value="Genomic_DNA"/>
</dbReference>
<dbReference type="InterPro" id="IPR017871">
    <property type="entry name" value="ABC_transporter-like_CS"/>
</dbReference>
<name>A0ABQ4NJM9_9RHOB</name>
<dbReference type="InterPro" id="IPR050166">
    <property type="entry name" value="ABC_transporter_ATP-bind"/>
</dbReference>
<dbReference type="RefSeq" id="WP_220748146.1">
    <property type="nucleotide sequence ID" value="NZ_BPFH01000002.1"/>
</dbReference>
<evidence type="ECO:0000256" key="3">
    <source>
        <dbReference type="ARBA" id="ARBA00022741"/>
    </source>
</evidence>
<dbReference type="InterPro" id="IPR003439">
    <property type="entry name" value="ABC_transporter-like_ATP-bd"/>
</dbReference>
<dbReference type="PANTHER" id="PTHR42788">
    <property type="entry name" value="TAURINE IMPORT ATP-BINDING PROTEIN-RELATED"/>
    <property type="match status" value="1"/>
</dbReference>
<dbReference type="PROSITE" id="PS00211">
    <property type="entry name" value="ABC_TRANSPORTER_1"/>
    <property type="match status" value="1"/>
</dbReference>
<dbReference type="InterPro" id="IPR003593">
    <property type="entry name" value="AAA+_ATPase"/>
</dbReference>
<dbReference type="PROSITE" id="PS50893">
    <property type="entry name" value="ABC_TRANSPORTER_2"/>
    <property type="match status" value="1"/>
</dbReference>
<keyword evidence="3" id="KW-0547">Nucleotide-binding</keyword>
<proteinExistence type="inferred from homology"/>
<sequence>MTAPPAISFDGSLRLGEAQVFFGVSFTLPAGAWSCVLGASGVGKSSVLRLIAGLLPEGRFDGRITTSDGAPLDGRVALMAQSDLLMPWLDVRQNVTLGARLRGTPVDVTRRDRLIDRVGLTAHAHKKPGALSGGMRQRVALARTLMEDTPVVLLDEPFSALDARTRNEMQDLAAQLLRGRTVLLVTHDPAEAARLGEHILVMEASGATAVAPAPGQGPHPVDAPATIAVQMQLFDRLRGIPA</sequence>
<evidence type="ECO:0000313" key="7">
    <source>
        <dbReference type="Proteomes" id="UP000786693"/>
    </source>
</evidence>